<proteinExistence type="predicted"/>
<organism evidence="2 3">
    <name type="scientific">Panagrolaimus superbus</name>
    <dbReference type="NCBI Taxonomy" id="310955"/>
    <lineage>
        <taxon>Eukaryota</taxon>
        <taxon>Metazoa</taxon>
        <taxon>Ecdysozoa</taxon>
        <taxon>Nematoda</taxon>
        <taxon>Chromadorea</taxon>
        <taxon>Rhabditida</taxon>
        <taxon>Tylenchina</taxon>
        <taxon>Panagrolaimomorpha</taxon>
        <taxon>Panagrolaimoidea</taxon>
        <taxon>Panagrolaimidae</taxon>
        <taxon>Panagrolaimus</taxon>
    </lineage>
</organism>
<dbReference type="InterPro" id="IPR043968">
    <property type="entry name" value="SGNH"/>
</dbReference>
<evidence type="ECO:0000313" key="2">
    <source>
        <dbReference type="Proteomes" id="UP000887577"/>
    </source>
</evidence>
<name>A0A914Y384_9BILA</name>
<feature type="domain" description="SGNH" evidence="1">
    <location>
        <begin position="6"/>
        <end position="113"/>
    </location>
</feature>
<dbReference type="WBParaSite" id="PSU_v2.g13234.t1">
    <property type="protein sequence ID" value="PSU_v2.g13234.t1"/>
    <property type="gene ID" value="PSU_v2.g13234"/>
</dbReference>
<evidence type="ECO:0000313" key="3">
    <source>
        <dbReference type="WBParaSite" id="PSU_v2.g13234.t1"/>
    </source>
</evidence>
<protein>
    <submittedName>
        <fullName evidence="3">SGNH domain-containing protein</fullName>
    </submittedName>
</protein>
<accession>A0A914Y384</accession>
<sequence length="133" mass="15492">MITFLSNNAKAVFISEKGFIHPNFTAHKFAEEIHYKGWASNYLVKQQEIENEHKVSTRRWKVIKCKNCIYVNVLDTFCNDGWCSPIDETGTVPLLRDNHHLSLFGSYKLSKNIKKNVKKMFDFIERSTSTALF</sequence>
<reference evidence="3" key="1">
    <citation type="submission" date="2022-11" db="UniProtKB">
        <authorList>
            <consortium name="WormBaseParasite"/>
        </authorList>
    </citation>
    <scope>IDENTIFICATION</scope>
</reference>
<dbReference type="Proteomes" id="UP000887577">
    <property type="component" value="Unplaced"/>
</dbReference>
<keyword evidence="2" id="KW-1185">Reference proteome</keyword>
<evidence type="ECO:0000259" key="1">
    <source>
        <dbReference type="Pfam" id="PF19040"/>
    </source>
</evidence>
<dbReference type="AlphaFoldDB" id="A0A914Y384"/>
<dbReference type="Pfam" id="PF19040">
    <property type="entry name" value="SGNH"/>
    <property type="match status" value="1"/>
</dbReference>